<accession>A0A395LMH3</accession>
<keyword evidence="1" id="KW-1133">Transmembrane helix</keyword>
<dbReference type="RefSeq" id="WP_115492185.1">
    <property type="nucleotide sequence ID" value="NZ_JACHWW010000001.1"/>
</dbReference>
<evidence type="ECO:0000313" key="3">
    <source>
        <dbReference type="Proteomes" id="UP000254101"/>
    </source>
</evidence>
<name>A0A395LMH3_9SPHN</name>
<dbReference type="OrthoDB" id="7619970at2"/>
<feature type="transmembrane region" description="Helical" evidence="1">
    <location>
        <begin position="29"/>
        <end position="46"/>
    </location>
</feature>
<sequence>MNGPLDWIASIGTIIAASLIAFDMGRRATAWGFVLFCAVAMLWVYIGLTSDAIPLAAMNAVLLLINAWGVWQYWFHPKNRSDKAPSGARQT</sequence>
<keyword evidence="1" id="KW-0812">Transmembrane</keyword>
<gene>
    <name evidence="2" type="ORF">DL238_10325</name>
</gene>
<keyword evidence="3" id="KW-1185">Reference proteome</keyword>
<evidence type="ECO:0000256" key="1">
    <source>
        <dbReference type="SAM" id="Phobius"/>
    </source>
</evidence>
<organism evidence="2 3">
    <name type="scientific">Alteriqipengyuania lutimaris</name>
    <dbReference type="NCBI Taxonomy" id="1538146"/>
    <lineage>
        <taxon>Bacteria</taxon>
        <taxon>Pseudomonadati</taxon>
        <taxon>Pseudomonadota</taxon>
        <taxon>Alphaproteobacteria</taxon>
        <taxon>Sphingomonadales</taxon>
        <taxon>Erythrobacteraceae</taxon>
        <taxon>Alteriqipengyuania</taxon>
    </lineage>
</organism>
<feature type="transmembrane region" description="Helical" evidence="1">
    <location>
        <begin position="52"/>
        <end position="71"/>
    </location>
</feature>
<dbReference type="Proteomes" id="UP000254101">
    <property type="component" value="Unassembled WGS sequence"/>
</dbReference>
<feature type="transmembrane region" description="Helical" evidence="1">
    <location>
        <begin position="6"/>
        <end position="22"/>
    </location>
</feature>
<evidence type="ECO:0000313" key="2">
    <source>
        <dbReference type="EMBL" id="RDS77955.1"/>
    </source>
</evidence>
<comment type="caution">
    <text evidence="2">The sequence shown here is derived from an EMBL/GenBank/DDBJ whole genome shotgun (WGS) entry which is preliminary data.</text>
</comment>
<dbReference type="EMBL" id="QRBB01000001">
    <property type="protein sequence ID" value="RDS77955.1"/>
    <property type="molecule type" value="Genomic_DNA"/>
</dbReference>
<dbReference type="AlphaFoldDB" id="A0A395LMH3"/>
<evidence type="ECO:0008006" key="4">
    <source>
        <dbReference type="Google" id="ProtNLM"/>
    </source>
</evidence>
<keyword evidence="1" id="KW-0472">Membrane</keyword>
<proteinExistence type="predicted"/>
<protein>
    <recommendedName>
        <fullName evidence="4">Nicotinamide riboside transporter PnuC</fullName>
    </recommendedName>
</protein>
<reference evidence="2 3" key="1">
    <citation type="submission" date="2018-07" db="EMBL/GenBank/DDBJ databases">
        <title>Erythrobacter nanhaiensis sp. nov., a novel member of the genus Erythrobacter isolated from the South China Sea.</title>
        <authorList>
            <person name="Chen X."/>
            <person name="Liu J."/>
        </authorList>
    </citation>
    <scope>NUCLEOTIDE SEQUENCE [LARGE SCALE GENOMIC DNA]</scope>
    <source>
        <strain evidence="2 3">S-5</strain>
    </source>
</reference>